<keyword evidence="5" id="KW-0378">Hydrolase</keyword>
<dbReference type="GO" id="GO:0004222">
    <property type="term" value="F:metalloendopeptidase activity"/>
    <property type="evidence" value="ECO:0007669"/>
    <property type="project" value="InterPro"/>
</dbReference>
<organism evidence="13 14">
    <name type="scientific">Plectus sambesii</name>
    <dbReference type="NCBI Taxonomy" id="2011161"/>
    <lineage>
        <taxon>Eukaryota</taxon>
        <taxon>Metazoa</taxon>
        <taxon>Ecdysozoa</taxon>
        <taxon>Nematoda</taxon>
        <taxon>Chromadorea</taxon>
        <taxon>Plectida</taxon>
        <taxon>Plectina</taxon>
        <taxon>Plectoidea</taxon>
        <taxon>Plectidae</taxon>
        <taxon>Plectus</taxon>
    </lineage>
</organism>
<dbReference type="SMART" id="SM00209">
    <property type="entry name" value="TSP1"/>
    <property type="match status" value="13"/>
</dbReference>
<dbReference type="Gene3D" id="3.40.1620.60">
    <property type="match status" value="1"/>
</dbReference>
<dbReference type="InterPro" id="IPR036383">
    <property type="entry name" value="TSP1_rpt_sf"/>
</dbReference>
<evidence type="ECO:0000256" key="9">
    <source>
        <dbReference type="ARBA" id="ARBA00023180"/>
    </source>
</evidence>
<dbReference type="Pfam" id="PF25379">
    <property type="entry name" value="Adt-1"/>
    <property type="match status" value="1"/>
</dbReference>
<dbReference type="FunFam" id="2.20.100.10:FF:000001">
    <property type="entry name" value="semaphorin-5A isoform X1"/>
    <property type="match status" value="3"/>
</dbReference>
<dbReference type="InterPro" id="IPR057401">
    <property type="entry name" value="Adt-1/2-like_dom"/>
</dbReference>
<feature type="binding site" evidence="10">
    <location>
        <position position="401"/>
    </location>
    <ligand>
        <name>Zn(2+)</name>
        <dbReference type="ChEBI" id="CHEBI:29105"/>
        <note>catalytic</note>
    </ligand>
</feature>
<keyword evidence="3 11" id="KW-0732">Signal</keyword>
<sequence>MVRSGGSPLSPTLLAFVCGVALVAADQTFHHRLTKRELHQVFGVDHHDRVPEYDLIRPEHVGVDGDDEALFLSFSAWNEDYRLHLRPNSRLVSPEIVTVIRDGKDSRLHDGLPYRSDCHYLGTVLSHGNASAAVSNCAYVRGAIVMPDYFLMLHPVPLRLRQDDGDSVFSDKHHVIFKRSPRLLDDTNDIHSPPVVEEQFVQLQEEFREFCDVNEISEFNYTVPDSAQLDSLFIFPQMDPLTLEIGLFMDSKLWEHFVKDFGADEAEKELLDFSLALINNVYVLYQQPTISPNLDVILVRYELWKTQPAGLETDSHKNGQAQRLLDGFCRHQQLINPGTDTTNSGHWDGAVLLTGYDIYHTTTSVAGVAPVARMCDEQFACALVEGLHLGRSFVLAHELGHNLGMVHDGVQNQCSRSCCLMSAVNGAGKTTWSHCSVREYNAYLLQLDEGRTGGRNCLRDNSGGLHTKDHRSDGRLPGQRFTGDEQCAFFWGRDYKVEIPAGRQHSDICRILWCGNSGSTISTAHPALEGTWCGGQQYCIEGQCRSWTQGTPPRIIDGGWSVWTSDELCSVDHCQITGSIRLRSQTRTCSDPAPNNGGRLCSGSHIRGMVCDSSLGAKCDGLTREEFGDRLCRSFLHDAARPDRQLSGKAFLHAAQPCKVWCHLSGSELIRNKAQFPEGSPCGTGKYCVGGSCLKLSCSGKAVVASSSDCPLGTAGVETSVSGSSWSSWSEFGACSATCGSGTQSRSRTCDAVIGTNSSLALLSAASEPDKSLQIGCEGAANETQPCHVADCPIATTARAPTWDNWAEWTVCSASCGGGTHLRTRSCSPPGAACDGSGQEQQACSLDPCPKAEWEQWGDWAPCSATCGNGQRIRRRACSAGATSLCDGVYEQRENCSEKPCDVDALWSDWTEWSICTQSCEGGRRVRQRQCLNLGCSEIPVEEEPCNIYSCSEGFVWEQWSEWDVCSEPCGEGIQSRTRGCASGICPLGAKENTDSRRCVVKPCIDAAQWADWSQWSGCSVACGAGRRRRFRHCGSQVIGALIITDGGLNTANDCGVGEREELEPCEGKCDSASPIIPLLVTGDPIDGNSAAAAAAPTSASWTSWQFWTTCTATCNGGVRERVRECRGGGGKCDSFGSAKETQKCNQHPCDFAQWSDWGAWTECSFSCDGGRQTRERSCSAGSNHRCQGYSKEEKPCNTAACPSISQRSLPDSLSPSTIPQWSAWSTWSRCSCFGANQLRRRYCDISDPAIKGFCPGAMVEQRPCSPDSCESENGEWSGWGAWSHCSKDCGAGGARIRHRMCSEPIPANRGSYCIGYSFEQEPCPLQTTCNGVPVNGGWSEWSVWSACSDLCSNGQKTRTRYCSNPRPSNGGRTCDGSDFELQPCSDLARCFSRAGGWGSWTEWSGCGTACGFTFQSRNRRCVDPSPLSGGAPCTGLAYMTSICNTQPCKNAVDGGWTAWANWSACTGNCGYGSRTRKRLCENPKSKDGGYPCFGRSSEVEACTTDSSMCSPQIDNVKLLEGRSRLWEQYVR</sequence>
<evidence type="ECO:0000313" key="14">
    <source>
        <dbReference type="WBParaSite" id="PSAMB.scaffold176size68932.g2956.t2"/>
    </source>
</evidence>
<keyword evidence="7" id="KW-0482">Metalloprotease</keyword>
<evidence type="ECO:0000256" key="10">
    <source>
        <dbReference type="PROSITE-ProRule" id="PRU00276"/>
    </source>
</evidence>
<name>A0A914VB99_9BILA</name>
<evidence type="ECO:0000256" key="3">
    <source>
        <dbReference type="ARBA" id="ARBA00022729"/>
    </source>
</evidence>
<dbReference type="Pfam" id="PF01562">
    <property type="entry name" value="Pep_M12B_propep"/>
    <property type="match status" value="1"/>
</dbReference>
<evidence type="ECO:0000256" key="7">
    <source>
        <dbReference type="ARBA" id="ARBA00023049"/>
    </source>
</evidence>
<evidence type="ECO:0000256" key="8">
    <source>
        <dbReference type="ARBA" id="ARBA00023157"/>
    </source>
</evidence>
<feature type="signal peptide" evidence="11">
    <location>
        <begin position="1"/>
        <end position="25"/>
    </location>
</feature>
<feature type="disulfide bond" evidence="10">
    <location>
        <begin position="414"/>
        <end position="419"/>
    </location>
</feature>
<protein>
    <submittedName>
        <fullName evidence="14">Peptidase M12B domain-containing protein</fullName>
    </submittedName>
</protein>
<evidence type="ECO:0000256" key="1">
    <source>
        <dbReference type="ARBA" id="ARBA00022670"/>
    </source>
</evidence>
<dbReference type="Pfam" id="PF17771">
    <property type="entry name" value="ADAMTS_CR_2"/>
    <property type="match status" value="1"/>
</dbReference>
<dbReference type="InterPro" id="IPR001590">
    <property type="entry name" value="Peptidase_M12B"/>
</dbReference>
<dbReference type="PANTHER" id="PTHR22906:SF21">
    <property type="entry name" value="SEMA DOMAIN-CONTAINING PROTEIN"/>
    <property type="match status" value="1"/>
</dbReference>
<reference evidence="14" key="1">
    <citation type="submission" date="2022-11" db="UniProtKB">
        <authorList>
            <consortium name="WormBaseParasite"/>
        </authorList>
    </citation>
    <scope>IDENTIFICATION</scope>
</reference>
<keyword evidence="2 10" id="KW-0479">Metal-binding</keyword>
<keyword evidence="8 10" id="KW-1015">Disulfide bond</keyword>
<evidence type="ECO:0000256" key="6">
    <source>
        <dbReference type="ARBA" id="ARBA00022833"/>
    </source>
</evidence>
<feature type="domain" description="Peptidase M12B" evidence="12">
    <location>
        <begin position="241"/>
        <end position="444"/>
    </location>
</feature>
<dbReference type="GO" id="GO:0006508">
    <property type="term" value="P:proteolysis"/>
    <property type="evidence" value="ECO:0007669"/>
    <property type="project" value="UniProtKB-KW"/>
</dbReference>
<dbReference type="PANTHER" id="PTHR22906">
    <property type="entry name" value="PROPERDIN"/>
    <property type="match status" value="1"/>
</dbReference>
<dbReference type="SUPFAM" id="SSF82895">
    <property type="entry name" value="TSP-1 type 1 repeat"/>
    <property type="match status" value="13"/>
</dbReference>
<evidence type="ECO:0000259" key="12">
    <source>
        <dbReference type="PROSITE" id="PS50215"/>
    </source>
</evidence>
<dbReference type="InterPro" id="IPR041645">
    <property type="entry name" value="ADAMTS_CR_2"/>
</dbReference>
<keyword evidence="1" id="KW-0645">Protease</keyword>
<evidence type="ECO:0000313" key="13">
    <source>
        <dbReference type="Proteomes" id="UP000887566"/>
    </source>
</evidence>
<evidence type="ECO:0000256" key="2">
    <source>
        <dbReference type="ARBA" id="ARBA00022723"/>
    </source>
</evidence>
<dbReference type="PRINTS" id="PR01705">
    <property type="entry name" value="TSP1REPEAT"/>
</dbReference>
<dbReference type="InterPro" id="IPR052065">
    <property type="entry name" value="Compl_asym_regulator"/>
</dbReference>
<feature type="binding site" evidence="10">
    <location>
        <position position="397"/>
    </location>
    <ligand>
        <name>Zn(2+)</name>
        <dbReference type="ChEBI" id="CHEBI:29105"/>
        <note>catalytic</note>
    </ligand>
</feature>
<dbReference type="Gene3D" id="3.40.390.10">
    <property type="entry name" value="Collagenase (Catalytic Domain)"/>
    <property type="match status" value="1"/>
</dbReference>
<feature type="binding site" evidence="10">
    <location>
        <position position="407"/>
    </location>
    <ligand>
        <name>Zn(2+)</name>
        <dbReference type="ChEBI" id="CHEBI:29105"/>
        <note>catalytic</note>
    </ligand>
</feature>
<proteinExistence type="predicted"/>
<comment type="caution">
    <text evidence="10">Lacks conserved residue(s) required for the propagation of feature annotation.</text>
</comment>
<dbReference type="FunFam" id="2.20.100.10:FF:000002">
    <property type="entry name" value="Unc-5 netrin receptor C"/>
    <property type="match status" value="1"/>
</dbReference>
<dbReference type="SUPFAM" id="SSF55486">
    <property type="entry name" value="Metalloproteases ('zincins'), catalytic domain"/>
    <property type="match status" value="1"/>
</dbReference>
<evidence type="ECO:0000256" key="11">
    <source>
        <dbReference type="SAM" id="SignalP"/>
    </source>
</evidence>
<keyword evidence="4" id="KW-0677">Repeat</keyword>
<dbReference type="Proteomes" id="UP000887566">
    <property type="component" value="Unplaced"/>
</dbReference>
<dbReference type="InterPro" id="IPR000884">
    <property type="entry name" value="TSP1_rpt"/>
</dbReference>
<dbReference type="InterPro" id="IPR024079">
    <property type="entry name" value="MetalloPept_cat_dom_sf"/>
</dbReference>
<dbReference type="InterPro" id="IPR002870">
    <property type="entry name" value="Peptidase_M12B_N"/>
</dbReference>
<feature type="chain" id="PRO_5038114935" evidence="11">
    <location>
        <begin position="26"/>
        <end position="1532"/>
    </location>
</feature>
<evidence type="ECO:0000256" key="5">
    <source>
        <dbReference type="ARBA" id="ARBA00022801"/>
    </source>
</evidence>
<dbReference type="PROSITE" id="PS50215">
    <property type="entry name" value="ADAM_MEPRO"/>
    <property type="match status" value="1"/>
</dbReference>
<keyword evidence="13" id="KW-1185">Reference proteome</keyword>
<keyword evidence="9" id="KW-0325">Glycoprotein</keyword>
<keyword evidence="6 10" id="KW-0862">Zinc</keyword>
<dbReference type="WBParaSite" id="PSAMB.scaffold176size68932.g2956.t2">
    <property type="protein sequence ID" value="PSAMB.scaffold176size68932.g2956.t2"/>
    <property type="gene ID" value="PSAMB.scaffold176size68932.g2956"/>
</dbReference>
<dbReference type="Pfam" id="PF01421">
    <property type="entry name" value="Reprolysin"/>
    <property type="match status" value="1"/>
</dbReference>
<accession>A0A914VB99</accession>
<dbReference type="Pfam" id="PF00090">
    <property type="entry name" value="TSP_1"/>
    <property type="match status" value="13"/>
</dbReference>
<feature type="active site" evidence="10">
    <location>
        <position position="398"/>
    </location>
</feature>
<dbReference type="Gene3D" id="2.20.100.10">
    <property type="entry name" value="Thrombospondin type-1 (TSP1) repeat"/>
    <property type="match status" value="14"/>
</dbReference>
<dbReference type="PROSITE" id="PS50092">
    <property type="entry name" value="TSP1"/>
    <property type="match status" value="13"/>
</dbReference>
<evidence type="ECO:0000256" key="4">
    <source>
        <dbReference type="ARBA" id="ARBA00022737"/>
    </source>
</evidence>
<dbReference type="GO" id="GO:0046872">
    <property type="term" value="F:metal ion binding"/>
    <property type="evidence" value="ECO:0007669"/>
    <property type="project" value="UniProtKB-KW"/>
</dbReference>